<dbReference type="AlphaFoldDB" id="A0A6N2Z6Q2"/>
<reference evidence="1" key="1">
    <citation type="submission" date="2019-11" db="EMBL/GenBank/DDBJ databases">
        <authorList>
            <person name="Feng L."/>
        </authorList>
    </citation>
    <scope>NUCLEOTIDE SEQUENCE</scope>
    <source>
        <strain evidence="1">VrattiLFYP33</strain>
    </source>
</reference>
<proteinExistence type="predicted"/>
<accession>A0A6N2Z6Q2</accession>
<dbReference type="EMBL" id="CACRUX010000012">
    <property type="protein sequence ID" value="VYT73678.1"/>
    <property type="molecule type" value="Genomic_DNA"/>
</dbReference>
<gene>
    <name evidence="1" type="ORF">VRLFYP33_00404</name>
</gene>
<organism evidence="1">
    <name type="scientific">Veillonella ratti</name>
    <dbReference type="NCBI Taxonomy" id="103892"/>
    <lineage>
        <taxon>Bacteria</taxon>
        <taxon>Bacillati</taxon>
        <taxon>Bacillota</taxon>
        <taxon>Negativicutes</taxon>
        <taxon>Veillonellales</taxon>
        <taxon>Veillonellaceae</taxon>
        <taxon>Veillonella</taxon>
    </lineage>
</organism>
<dbReference type="InterPro" id="IPR010633">
    <property type="entry name" value="Phage_lambda_GpZ"/>
</dbReference>
<dbReference type="RefSeq" id="WP_021841163.1">
    <property type="nucleotide sequence ID" value="NZ_CACRUX010000012.1"/>
</dbReference>
<name>A0A6N2Z6Q2_9FIRM</name>
<protein>
    <submittedName>
        <fullName evidence="1">Prophage minor tail protein Z (GPZ)</fullName>
    </submittedName>
</protein>
<evidence type="ECO:0000313" key="1">
    <source>
        <dbReference type="EMBL" id="VYT73678.1"/>
    </source>
</evidence>
<dbReference type="Pfam" id="PF06763">
    <property type="entry name" value="Minor_tail_Z"/>
    <property type="match status" value="1"/>
</dbReference>
<sequence length="185" mass="19623">MDIEVTGLEIAVNVLQSITTQAPGEVAKALNKAATKGKTKATAQITRNYYLDRATVGDTMKVKRAGASNLEATINVRSSPMALSKFKINPNYVPVGQRQSGGVSAQVRKGGGGLIESAFLVRYKSGHLSVVERYGSGRNDIRDLYGPSVTGMLSKDDNRLMVIDEMESTAAAALESVLDSVIGGM</sequence>